<evidence type="ECO:0000313" key="3">
    <source>
        <dbReference type="Proteomes" id="UP001143474"/>
    </source>
</evidence>
<dbReference type="RefSeq" id="WP_271220304.1">
    <property type="nucleotide sequence ID" value="NZ_BAAAVD010000084.1"/>
</dbReference>
<reference evidence="2" key="1">
    <citation type="journal article" date="2014" name="Int. J. Syst. Evol. Microbiol.">
        <title>Complete genome sequence of Corynebacterium casei LMG S-19264T (=DSM 44701T), isolated from a smear-ripened cheese.</title>
        <authorList>
            <consortium name="US DOE Joint Genome Institute (JGI-PGF)"/>
            <person name="Walter F."/>
            <person name="Albersmeier A."/>
            <person name="Kalinowski J."/>
            <person name="Ruckert C."/>
        </authorList>
    </citation>
    <scope>NUCLEOTIDE SEQUENCE</scope>
    <source>
        <strain evidence="2">VKM Ac-2007</strain>
    </source>
</reference>
<sequence>MRRWIALVTAALLAPALVTTIPSAAQAAPADPVKALERRLRPAHGVQVNETTRIRSGKGSPVVIRTTGNLEFGAPGIVAVDLTYRTGDITRRWIEVGGKWYVSDLSDDEWSDRLPVGKTWVRGDSLGVAGSGTEQMSLNVFEPATLRFLTRGSGRRLPGGGGVQYRGENTWAELRKVSASFRDAFPRRDDSAHRRVRWRLWLDDRGLPSRVVTEDLFDRGWEDLAKAVVDTRYTGWGSRVTVAPPPGDQVIDVQDRLGFDPEAPLDIVTKAWKDR</sequence>
<name>A0A9W6I4K0_9ACTN</name>
<protein>
    <recommendedName>
        <fullName evidence="4">Lipoprotein</fullName>
    </recommendedName>
</protein>
<organism evidence="2 3">
    <name type="scientific">Streptosporangium carneum</name>
    <dbReference type="NCBI Taxonomy" id="47481"/>
    <lineage>
        <taxon>Bacteria</taxon>
        <taxon>Bacillati</taxon>
        <taxon>Actinomycetota</taxon>
        <taxon>Actinomycetes</taxon>
        <taxon>Streptosporangiales</taxon>
        <taxon>Streptosporangiaceae</taxon>
        <taxon>Streptosporangium</taxon>
    </lineage>
</organism>
<evidence type="ECO:0008006" key="4">
    <source>
        <dbReference type="Google" id="ProtNLM"/>
    </source>
</evidence>
<dbReference type="AlphaFoldDB" id="A0A9W6I4K0"/>
<dbReference type="Proteomes" id="UP001143474">
    <property type="component" value="Unassembled WGS sequence"/>
</dbReference>
<keyword evidence="3" id="KW-1185">Reference proteome</keyword>
<comment type="caution">
    <text evidence="2">The sequence shown here is derived from an EMBL/GenBank/DDBJ whole genome shotgun (WGS) entry which is preliminary data.</text>
</comment>
<evidence type="ECO:0000313" key="2">
    <source>
        <dbReference type="EMBL" id="GLK11957.1"/>
    </source>
</evidence>
<gene>
    <name evidence="2" type="ORF">GCM10017600_53650</name>
</gene>
<accession>A0A9W6I4K0</accession>
<evidence type="ECO:0000256" key="1">
    <source>
        <dbReference type="SAM" id="SignalP"/>
    </source>
</evidence>
<keyword evidence="1" id="KW-0732">Signal</keyword>
<reference evidence="2" key="2">
    <citation type="submission" date="2023-01" db="EMBL/GenBank/DDBJ databases">
        <authorList>
            <person name="Sun Q."/>
            <person name="Evtushenko L."/>
        </authorList>
    </citation>
    <scope>NUCLEOTIDE SEQUENCE</scope>
    <source>
        <strain evidence="2">VKM Ac-2007</strain>
    </source>
</reference>
<feature type="chain" id="PRO_5040971800" description="Lipoprotein" evidence="1">
    <location>
        <begin position="28"/>
        <end position="275"/>
    </location>
</feature>
<proteinExistence type="predicted"/>
<dbReference type="EMBL" id="BSEV01000013">
    <property type="protein sequence ID" value="GLK11957.1"/>
    <property type="molecule type" value="Genomic_DNA"/>
</dbReference>
<feature type="signal peptide" evidence="1">
    <location>
        <begin position="1"/>
        <end position="27"/>
    </location>
</feature>